<evidence type="ECO:0000313" key="7">
    <source>
        <dbReference type="EMBL" id="WAW10856.1"/>
    </source>
</evidence>
<keyword evidence="3 4" id="KW-0574">Periplasm</keyword>
<protein>
    <recommendedName>
        <fullName evidence="4">Lipopolysaccharide export system protein LptA</fullName>
    </recommendedName>
</protein>
<evidence type="ECO:0000259" key="6">
    <source>
        <dbReference type="Pfam" id="PF03968"/>
    </source>
</evidence>
<dbReference type="RefSeq" id="WP_269309922.1">
    <property type="nucleotide sequence ID" value="NZ_CP098242.1"/>
</dbReference>
<feature type="signal peptide" evidence="4">
    <location>
        <begin position="1"/>
        <end position="20"/>
    </location>
</feature>
<dbReference type="GO" id="GO:0009279">
    <property type="term" value="C:cell outer membrane"/>
    <property type="evidence" value="ECO:0007669"/>
    <property type="project" value="TreeGrafter"/>
</dbReference>
<reference evidence="7" key="1">
    <citation type="journal article" date="2022" name="Front. Microbiol.">
        <title>New perspectives on an old grouping: The genomic and phenotypic variability of Oxalobacter formigenes and the implications for calcium oxalate stone prevention.</title>
        <authorList>
            <person name="Chmiel J.A."/>
            <person name="Carr C."/>
            <person name="Stuivenberg G.A."/>
            <person name="Venema R."/>
            <person name="Chanyi R.M."/>
            <person name="Al K.F."/>
            <person name="Giguere D."/>
            <person name="Say H."/>
            <person name="Akouris P.P."/>
            <person name="Dominguez Romero S.A."/>
            <person name="Kwong A."/>
            <person name="Tai V."/>
            <person name="Koval S.F."/>
            <person name="Razvi H."/>
            <person name="Bjazevic J."/>
            <person name="Burton J.P."/>
        </authorList>
    </citation>
    <scope>NUCLEOTIDE SEQUENCE</scope>
    <source>
        <strain evidence="7">WoOx3</strain>
    </source>
</reference>
<organism evidence="7 8">
    <name type="scientific">Oxalobacter vibrioformis</name>
    <dbReference type="NCBI Taxonomy" id="933080"/>
    <lineage>
        <taxon>Bacteria</taxon>
        <taxon>Pseudomonadati</taxon>
        <taxon>Pseudomonadota</taxon>
        <taxon>Betaproteobacteria</taxon>
        <taxon>Burkholderiales</taxon>
        <taxon>Oxalobacteraceae</taxon>
        <taxon>Oxalobacter</taxon>
    </lineage>
</organism>
<sequence length="180" mass="20094" precursor="true">MRRLFLFLILALSLPLSVYAERADRDKPTEIEADQMVADDVKQVTVFTGNVIMTQGSRVAKAAKVVLVQDPQGYQYTTLYAGPGGLASLREKRDGGPNLWTEGYGERIEYDNKTETIKFFTHANLKRLDGKTLTDDIKGEYISYDSKSEFYRVHNTSDGKSAPGAGRVKAVIEPREKKAP</sequence>
<evidence type="ECO:0000256" key="5">
    <source>
        <dbReference type="SAM" id="MobiDB-lite"/>
    </source>
</evidence>
<dbReference type="GO" id="GO:0001530">
    <property type="term" value="F:lipopolysaccharide binding"/>
    <property type="evidence" value="ECO:0007669"/>
    <property type="project" value="InterPro"/>
</dbReference>
<keyword evidence="2 4" id="KW-0732">Signal</keyword>
<dbReference type="KEGG" id="ovb:NB640_04205"/>
<dbReference type="GO" id="GO:0043165">
    <property type="term" value="P:Gram-negative-bacterium-type cell outer membrane assembly"/>
    <property type="evidence" value="ECO:0007669"/>
    <property type="project" value="UniProtKB-UniRule"/>
</dbReference>
<evidence type="ECO:0000256" key="3">
    <source>
        <dbReference type="ARBA" id="ARBA00022764"/>
    </source>
</evidence>
<evidence type="ECO:0000256" key="2">
    <source>
        <dbReference type="ARBA" id="ARBA00022729"/>
    </source>
</evidence>
<dbReference type="EMBL" id="CP098242">
    <property type="protein sequence ID" value="WAW10856.1"/>
    <property type="molecule type" value="Genomic_DNA"/>
</dbReference>
<evidence type="ECO:0000256" key="1">
    <source>
        <dbReference type="ARBA" id="ARBA00022448"/>
    </source>
</evidence>
<dbReference type="InterPro" id="IPR005653">
    <property type="entry name" value="OstA-like_N"/>
</dbReference>
<proteinExistence type="inferred from homology"/>
<evidence type="ECO:0000313" key="8">
    <source>
        <dbReference type="Proteomes" id="UP001156215"/>
    </source>
</evidence>
<dbReference type="AlphaFoldDB" id="A0A9E9LYM5"/>
<dbReference type="PANTHER" id="PTHR36504:SF1">
    <property type="entry name" value="LIPOPOLYSACCHARIDE EXPORT SYSTEM PROTEIN LPTA"/>
    <property type="match status" value="1"/>
</dbReference>
<dbReference type="GO" id="GO:0030288">
    <property type="term" value="C:outer membrane-bounded periplasmic space"/>
    <property type="evidence" value="ECO:0007669"/>
    <property type="project" value="TreeGrafter"/>
</dbReference>
<dbReference type="GO" id="GO:0017089">
    <property type="term" value="F:glycolipid transfer activity"/>
    <property type="evidence" value="ECO:0007669"/>
    <property type="project" value="TreeGrafter"/>
</dbReference>
<dbReference type="HAMAP" id="MF_01914">
    <property type="entry name" value="LPS_assembly_LptA"/>
    <property type="match status" value="1"/>
</dbReference>
<dbReference type="Gene3D" id="2.60.450.10">
    <property type="entry name" value="Lipopolysaccharide (LPS) transport protein A like domain"/>
    <property type="match status" value="1"/>
</dbReference>
<feature type="domain" description="Organic solvent tolerance-like N-terminal" evidence="6">
    <location>
        <begin position="30"/>
        <end position="149"/>
    </location>
</feature>
<feature type="compositionally biased region" description="Basic and acidic residues" evidence="5">
    <location>
        <begin position="170"/>
        <end position="180"/>
    </location>
</feature>
<accession>A0A9E9LYM5</accession>
<comment type="subunit">
    <text evidence="4">Component of the lipopolysaccharide transport and assembly complex.</text>
</comment>
<dbReference type="NCBIfam" id="TIGR03002">
    <property type="entry name" value="outer_YhbN_LptA"/>
    <property type="match status" value="1"/>
</dbReference>
<feature type="chain" id="PRO_5039766081" description="Lipopolysaccharide export system protein LptA" evidence="4">
    <location>
        <begin position="21"/>
        <end position="180"/>
    </location>
</feature>
<dbReference type="Pfam" id="PF03968">
    <property type="entry name" value="LptD_N"/>
    <property type="match status" value="1"/>
</dbReference>
<name>A0A9E9LYM5_9BURK</name>
<comment type="subcellular location">
    <subcellularLocation>
        <location evidence="4">Periplasm</location>
    </subcellularLocation>
</comment>
<comment type="function">
    <text evidence="4">Involved in the assembly of lipopolysaccharide (LPS). Required for the translocation of LPS from the inner membrane to the outer membrane.</text>
</comment>
<keyword evidence="8" id="KW-1185">Reference proteome</keyword>
<dbReference type="Proteomes" id="UP001156215">
    <property type="component" value="Chromosome"/>
</dbReference>
<feature type="region of interest" description="Disordered" evidence="5">
    <location>
        <begin position="155"/>
        <end position="180"/>
    </location>
</feature>
<dbReference type="InterPro" id="IPR052037">
    <property type="entry name" value="LPS_export_LptA"/>
</dbReference>
<keyword evidence="1 4" id="KW-0813">Transport</keyword>
<evidence type="ECO:0000256" key="4">
    <source>
        <dbReference type="HAMAP-Rule" id="MF_01914"/>
    </source>
</evidence>
<dbReference type="PANTHER" id="PTHR36504">
    <property type="entry name" value="LIPOPOLYSACCHARIDE EXPORT SYSTEM PROTEIN LPTA"/>
    <property type="match status" value="1"/>
</dbReference>
<dbReference type="GO" id="GO:0015920">
    <property type="term" value="P:lipopolysaccharide transport"/>
    <property type="evidence" value="ECO:0007669"/>
    <property type="project" value="UniProtKB-UniRule"/>
</dbReference>
<gene>
    <name evidence="4 7" type="primary">lptA</name>
    <name evidence="7" type="ORF">NB640_04205</name>
</gene>
<comment type="similarity">
    <text evidence="4">Belongs to the LptA family.</text>
</comment>
<dbReference type="InterPro" id="IPR014340">
    <property type="entry name" value="LptA"/>
</dbReference>